<evidence type="ECO:0000313" key="1">
    <source>
        <dbReference type="EMBL" id="GFD37383.1"/>
    </source>
</evidence>
<dbReference type="AlphaFoldDB" id="A0A699VSL0"/>
<comment type="caution">
    <text evidence="1">The sequence shown here is derived from an EMBL/GenBank/DDBJ whole genome shotgun (WGS) entry which is preliminary data.</text>
</comment>
<accession>A0A699VSL0</accession>
<name>A0A699VSL0_TANCI</name>
<dbReference type="EMBL" id="BKCJ011484946">
    <property type="protein sequence ID" value="GFD37383.1"/>
    <property type="molecule type" value="Genomic_DNA"/>
</dbReference>
<feature type="non-terminal residue" evidence="1">
    <location>
        <position position="1"/>
    </location>
</feature>
<gene>
    <name evidence="1" type="ORF">Tci_909352</name>
</gene>
<proteinExistence type="predicted"/>
<organism evidence="1">
    <name type="scientific">Tanacetum cinerariifolium</name>
    <name type="common">Dalmatian daisy</name>
    <name type="synonym">Chrysanthemum cinerariifolium</name>
    <dbReference type="NCBI Taxonomy" id="118510"/>
    <lineage>
        <taxon>Eukaryota</taxon>
        <taxon>Viridiplantae</taxon>
        <taxon>Streptophyta</taxon>
        <taxon>Embryophyta</taxon>
        <taxon>Tracheophyta</taxon>
        <taxon>Spermatophyta</taxon>
        <taxon>Magnoliopsida</taxon>
        <taxon>eudicotyledons</taxon>
        <taxon>Gunneridae</taxon>
        <taxon>Pentapetalae</taxon>
        <taxon>asterids</taxon>
        <taxon>campanulids</taxon>
        <taxon>Asterales</taxon>
        <taxon>Asteraceae</taxon>
        <taxon>Asteroideae</taxon>
        <taxon>Anthemideae</taxon>
        <taxon>Anthemidinae</taxon>
        <taxon>Tanacetum</taxon>
    </lineage>
</organism>
<reference evidence="1" key="1">
    <citation type="journal article" date="2019" name="Sci. Rep.">
        <title>Draft genome of Tanacetum cinerariifolium, the natural source of mosquito coil.</title>
        <authorList>
            <person name="Yamashiro T."/>
            <person name="Shiraishi A."/>
            <person name="Satake H."/>
            <person name="Nakayama K."/>
        </authorList>
    </citation>
    <scope>NUCLEOTIDE SEQUENCE</scope>
</reference>
<sequence length="57" mass="6075">RCSQRFPKGRGNAQRADHAVFVKAIGPNVHRVGYGGRLIARAAQPVVPARPGQWAAG</sequence>
<protein>
    <submittedName>
        <fullName evidence="1">Uncharacterized protein</fullName>
    </submittedName>
</protein>